<evidence type="ECO:0000259" key="6">
    <source>
        <dbReference type="PROSITE" id="PS50977"/>
    </source>
</evidence>
<accession>A0A846XXK2</accession>
<dbReference type="GO" id="GO:0003700">
    <property type="term" value="F:DNA-binding transcription factor activity"/>
    <property type="evidence" value="ECO:0007669"/>
    <property type="project" value="TreeGrafter"/>
</dbReference>
<dbReference type="Pfam" id="PF17754">
    <property type="entry name" value="TetR_C_14"/>
    <property type="match status" value="1"/>
</dbReference>
<feature type="DNA-binding region" description="H-T-H motif" evidence="4">
    <location>
        <begin position="58"/>
        <end position="77"/>
    </location>
</feature>
<dbReference type="Gene3D" id="1.10.357.10">
    <property type="entry name" value="Tetracycline Repressor, domain 2"/>
    <property type="match status" value="1"/>
</dbReference>
<proteinExistence type="predicted"/>
<sequence>MRDNRCMSAESKAPMRAHTGASPSPRTGLRERKKQRTRRTIRTEALKLFQRQGYTATTVEQIAEAADISPSTFFRYFPSKEQLVLVDDVDPIMIRAFESQPPELSTLAAFRQGMRDTFAELDPEEWQFEQDRMKLIYSEPELRSVVMRETERNVRLVAGLLARRIGRAEDDFEVLAFSGAVVGALMTAFSSAGLDMDRVERIVDFMEAGMPLGPNTGSVG</sequence>
<gene>
    <name evidence="7" type="ORF">HGA08_09990</name>
</gene>
<evidence type="ECO:0000256" key="5">
    <source>
        <dbReference type="SAM" id="MobiDB-lite"/>
    </source>
</evidence>
<keyword evidence="3" id="KW-0804">Transcription</keyword>
<dbReference type="PROSITE" id="PS50977">
    <property type="entry name" value="HTH_TETR_2"/>
    <property type="match status" value="1"/>
</dbReference>
<evidence type="ECO:0000313" key="7">
    <source>
        <dbReference type="EMBL" id="NKY50540.1"/>
    </source>
</evidence>
<evidence type="ECO:0000313" key="8">
    <source>
        <dbReference type="Proteomes" id="UP000565711"/>
    </source>
</evidence>
<dbReference type="PANTHER" id="PTHR30055:SF234">
    <property type="entry name" value="HTH-TYPE TRANSCRIPTIONAL REGULATOR BETI"/>
    <property type="match status" value="1"/>
</dbReference>
<keyword evidence="1" id="KW-0805">Transcription regulation</keyword>
<dbReference type="InterPro" id="IPR009057">
    <property type="entry name" value="Homeodomain-like_sf"/>
</dbReference>
<organism evidence="7 8">
    <name type="scientific">Nocardia vermiculata</name>
    <dbReference type="NCBI Taxonomy" id="257274"/>
    <lineage>
        <taxon>Bacteria</taxon>
        <taxon>Bacillati</taxon>
        <taxon>Actinomycetota</taxon>
        <taxon>Actinomycetes</taxon>
        <taxon>Mycobacteriales</taxon>
        <taxon>Nocardiaceae</taxon>
        <taxon>Nocardia</taxon>
    </lineage>
</organism>
<evidence type="ECO:0000256" key="1">
    <source>
        <dbReference type="ARBA" id="ARBA00023015"/>
    </source>
</evidence>
<dbReference type="Proteomes" id="UP000565711">
    <property type="component" value="Unassembled WGS sequence"/>
</dbReference>
<dbReference type="PANTHER" id="PTHR30055">
    <property type="entry name" value="HTH-TYPE TRANSCRIPTIONAL REGULATOR RUTR"/>
    <property type="match status" value="1"/>
</dbReference>
<reference evidence="7 8" key="1">
    <citation type="submission" date="2020-04" db="EMBL/GenBank/DDBJ databases">
        <title>MicrobeNet Type strains.</title>
        <authorList>
            <person name="Nicholson A.C."/>
        </authorList>
    </citation>
    <scope>NUCLEOTIDE SEQUENCE [LARGE SCALE GENOMIC DNA]</scope>
    <source>
        <strain evidence="7 8">JCM 12354</strain>
    </source>
</reference>
<evidence type="ECO:0000256" key="4">
    <source>
        <dbReference type="PROSITE-ProRule" id="PRU00335"/>
    </source>
</evidence>
<name>A0A846XXK2_9NOCA</name>
<dbReference type="EMBL" id="JAAXOP010000004">
    <property type="protein sequence ID" value="NKY50540.1"/>
    <property type="molecule type" value="Genomic_DNA"/>
</dbReference>
<dbReference type="SUPFAM" id="SSF46689">
    <property type="entry name" value="Homeodomain-like"/>
    <property type="match status" value="1"/>
</dbReference>
<keyword evidence="2 4" id="KW-0238">DNA-binding</keyword>
<keyword evidence="8" id="KW-1185">Reference proteome</keyword>
<evidence type="ECO:0000256" key="3">
    <source>
        <dbReference type="ARBA" id="ARBA00023163"/>
    </source>
</evidence>
<dbReference type="AlphaFoldDB" id="A0A846XXK2"/>
<feature type="region of interest" description="Disordered" evidence="5">
    <location>
        <begin position="1"/>
        <end position="37"/>
    </location>
</feature>
<dbReference type="PRINTS" id="PR00455">
    <property type="entry name" value="HTHTETR"/>
</dbReference>
<dbReference type="Pfam" id="PF00440">
    <property type="entry name" value="TetR_N"/>
    <property type="match status" value="1"/>
</dbReference>
<feature type="domain" description="HTH tetR-type" evidence="6">
    <location>
        <begin position="35"/>
        <end position="95"/>
    </location>
</feature>
<evidence type="ECO:0000256" key="2">
    <source>
        <dbReference type="ARBA" id="ARBA00023125"/>
    </source>
</evidence>
<dbReference type="Gene3D" id="1.10.10.60">
    <property type="entry name" value="Homeodomain-like"/>
    <property type="match status" value="1"/>
</dbReference>
<dbReference type="InterPro" id="IPR001647">
    <property type="entry name" value="HTH_TetR"/>
</dbReference>
<protein>
    <submittedName>
        <fullName evidence="7">TetR family transcriptional regulator</fullName>
    </submittedName>
</protein>
<comment type="caution">
    <text evidence="7">The sequence shown here is derived from an EMBL/GenBank/DDBJ whole genome shotgun (WGS) entry which is preliminary data.</text>
</comment>
<dbReference type="InterPro" id="IPR041347">
    <property type="entry name" value="MftR_C"/>
</dbReference>
<dbReference type="InterPro" id="IPR050109">
    <property type="entry name" value="HTH-type_TetR-like_transc_reg"/>
</dbReference>
<dbReference type="GO" id="GO:0000976">
    <property type="term" value="F:transcription cis-regulatory region binding"/>
    <property type="evidence" value="ECO:0007669"/>
    <property type="project" value="TreeGrafter"/>
</dbReference>